<dbReference type="RefSeq" id="WP_067011002.1">
    <property type="nucleotide sequence ID" value="NZ_BNDU01000006.1"/>
</dbReference>
<gene>
    <name evidence="5" type="ORF">AQI88_41670</name>
</gene>
<evidence type="ECO:0000256" key="3">
    <source>
        <dbReference type="SAM" id="MobiDB-lite"/>
    </source>
</evidence>
<proteinExistence type="predicted"/>
<dbReference type="Proteomes" id="UP000054241">
    <property type="component" value="Unassembled WGS sequence"/>
</dbReference>
<feature type="region of interest" description="Disordered" evidence="3">
    <location>
        <begin position="828"/>
        <end position="851"/>
    </location>
</feature>
<name>A0A101N209_9ACTN</name>
<dbReference type="AlphaFoldDB" id="A0A101N209"/>
<reference evidence="5 6" key="1">
    <citation type="submission" date="2015-10" db="EMBL/GenBank/DDBJ databases">
        <title>Draft genome sequence of Streptomyces cellostaticus DSM 40189, type strain for the species Streptomyces cellostaticus.</title>
        <authorList>
            <person name="Ruckert C."/>
            <person name="Winkler A."/>
            <person name="Kalinowski J."/>
            <person name="Kampfer P."/>
            <person name="Glaeser S."/>
        </authorList>
    </citation>
    <scope>NUCLEOTIDE SEQUENCE [LARGE SCALE GENOMIC DNA]</scope>
    <source>
        <strain evidence="5 6">DSM 40189</strain>
    </source>
</reference>
<accession>A0A101N209</accession>
<dbReference type="EMBL" id="LMWL01000118">
    <property type="protein sequence ID" value="KUM85097.1"/>
    <property type="molecule type" value="Genomic_DNA"/>
</dbReference>
<dbReference type="STRING" id="67285.AQI88_41670"/>
<comment type="caution">
    <text evidence="5">The sequence shown here is derived from an EMBL/GenBank/DDBJ whole genome shotgun (WGS) entry which is preliminary data.</text>
</comment>
<dbReference type="SUPFAM" id="SSF46894">
    <property type="entry name" value="C-terminal effector domain of the bipartite response regulators"/>
    <property type="match status" value="1"/>
</dbReference>
<dbReference type="InterPro" id="IPR041664">
    <property type="entry name" value="AAA_16"/>
</dbReference>
<dbReference type="GO" id="GO:0005524">
    <property type="term" value="F:ATP binding"/>
    <property type="evidence" value="ECO:0007669"/>
    <property type="project" value="UniProtKB-KW"/>
</dbReference>
<dbReference type="Gene3D" id="1.10.10.10">
    <property type="entry name" value="Winged helix-like DNA-binding domain superfamily/Winged helix DNA-binding domain"/>
    <property type="match status" value="1"/>
</dbReference>
<dbReference type="InterPro" id="IPR000792">
    <property type="entry name" value="Tscrpt_reg_LuxR_C"/>
</dbReference>
<dbReference type="SUPFAM" id="SSF52540">
    <property type="entry name" value="P-loop containing nucleoside triphosphate hydrolases"/>
    <property type="match status" value="1"/>
</dbReference>
<dbReference type="OrthoDB" id="5476461at2"/>
<protein>
    <recommendedName>
        <fullName evidence="4">HTH luxR-type domain-containing protein</fullName>
    </recommendedName>
</protein>
<keyword evidence="2" id="KW-0067">ATP-binding</keyword>
<dbReference type="SUPFAM" id="SSF48452">
    <property type="entry name" value="TPR-like"/>
    <property type="match status" value="1"/>
</dbReference>
<evidence type="ECO:0000313" key="5">
    <source>
        <dbReference type="EMBL" id="KUM85097.1"/>
    </source>
</evidence>
<dbReference type="Pfam" id="PF13191">
    <property type="entry name" value="AAA_16"/>
    <property type="match status" value="1"/>
</dbReference>
<organism evidence="5 6">
    <name type="scientific">Streptomyces cellostaticus</name>
    <dbReference type="NCBI Taxonomy" id="67285"/>
    <lineage>
        <taxon>Bacteria</taxon>
        <taxon>Bacillati</taxon>
        <taxon>Actinomycetota</taxon>
        <taxon>Actinomycetes</taxon>
        <taxon>Kitasatosporales</taxon>
        <taxon>Streptomycetaceae</taxon>
        <taxon>Streptomyces</taxon>
    </lineage>
</organism>
<dbReference type="PRINTS" id="PR00038">
    <property type="entry name" value="HTHLUXR"/>
</dbReference>
<evidence type="ECO:0000313" key="6">
    <source>
        <dbReference type="Proteomes" id="UP000054241"/>
    </source>
</evidence>
<dbReference type="SMART" id="SM00421">
    <property type="entry name" value="HTH_LUXR"/>
    <property type="match status" value="1"/>
</dbReference>
<keyword evidence="6" id="KW-1185">Reference proteome</keyword>
<dbReference type="GO" id="GO:0003677">
    <property type="term" value="F:DNA binding"/>
    <property type="evidence" value="ECO:0007669"/>
    <property type="project" value="InterPro"/>
</dbReference>
<sequence length="851" mass="91088">MGLLEREHAIAALRNCPPGRIALVAGEAGIGKTALVRAFCEEAGRPVLRGVCDALHTPRPLGPLHDMAATAGGALAGLVRADGPRHALFTALLDELTAREWLVVVEDAHWADEATVDLLVFVGRRIAATRSLLVVTYRHDEVDSAHPLRRLLGSLATDQTVVRVRLAPLSVAAVAALAGPGDPRDAADLHARTGGNPFFVTEALAEPGRRLPETVRDAVLARAAALGADRRKALEAVAVFPDGAPLSLVPAPAWSVDACVDAGMLVVEGNRVRFRHELARLAVEESTPPARRVALHRDALDGLTAAGAEPARLAHHAQEADQGPAVLCHAPAAARRAAALGAHRQAAEHYAQALRFADPLPAADRAELLEAYGDACGRLGRDDEAVDALRQALECLGERRERAQEAALLARGAYYLWRNGRGAEALETGRLARAAADRSRPGPGQAAAYAWLAVLLMLSREIPEAVRTGRRAVELAERYGQQHPLAQALNAVGSAQWFCEPELAEATLVRSLEAARSVGDDAAVGMAMTNIGTGAGEIRRYTTAGPWLHQAIAWCGARDFDAHRSYAAAWWARCLFERGRWAEAEAALADVDPAAGTSARIVALTVLGRLQARRGDPRAAGTLDSAWDLAERTESLQRLWPVAAARAELAWLAGRPTDHLVRPTYELAVRLDHGWAVGELGQWLDPGRTPCSHAAAEPYRLPPAEAATAWEALGCPYEAGLALARDPEQLPRALHQLERLGARAAADRIAEQLRQQGRRAPRRSTLTHPDGLTARQAEVLALLEEGLRDTEIAQRLHISTKTVGHHVSAVLAKLGVRSRRDVTMRREIAAPGWGAAPDVPPHRGPDTGSRP</sequence>
<dbReference type="InterPro" id="IPR036388">
    <property type="entry name" value="WH-like_DNA-bd_sf"/>
</dbReference>
<dbReference type="Gene3D" id="1.25.40.10">
    <property type="entry name" value="Tetratricopeptide repeat domain"/>
    <property type="match status" value="2"/>
</dbReference>
<feature type="domain" description="HTH luxR-type" evidence="4">
    <location>
        <begin position="765"/>
        <end position="830"/>
    </location>
</feature>
<dbReference type="CDD" id="cd06170">
    <property type="entry name" value="LuxR_C_like"/>
    <property type="match status" value="1"/>
</dbReference>
<dbReference type="InterPro" id="IPR027417">
    <property type="entry name" value="P-loop_NTPase"/>
</dbReference>
<dbReference type="PROSITE" id="PS50043">
    <property type="entry name" value="HTH_LUXR_2"/>
    <property type="match status" value="1"/>
</dbReference>
<dbReference type="PANTHER" id="PTHR16305">
    <property type="entry name" value="TESTICULAR SOLUBLE ADENYLYL CYCLASE"/>
    <property type="match status" value="1"/>
</dbReference>
<dbReference type="GO" id="GO:0005737">
    <property type="term" value="C:cytoplasm"/>
    <property type="evidence" value="ECO:0007669"/>
    <property type="project" value="TreeGrafter"/>
</dbReference>
<dbReference type="PANTHER" id="PTHR16305:SF35">
    <property type="entry name" value="TRANSCRIPTIONAL ACTIVATOR DOMAIN"/>
    <property type="match status" value="1"/>
</dbReference>
<dbReference type="GO" id="GO:0004016">
    <property type="term" value="F:adenylate cyclase activity"/>
    <property type="evidence" value="ECO:0007669"/>
    <property type="project" value="TreeGrafter"/>
</dbReference>
<dbReference type="InterPro" id="IPR016032">
    <property type="entry name" value="Sig_transdc_resp-reg_C-effctor"/>
</dbReference>
<evidence type="ECO:0000259" key="4">
    <source>
        <dbReference type="PROSITE" id="PS50043"/>
    </source>
</evidence>
<dbReference type="Pfam" id="PF00196">
    <property type="entry name" value="GerE"/>
    <property type="match status" value="1"/>
</dbReference>
<dbReference type="InterPro" id="IPR011990">
    <property type="entry name" value="TPR-like_helical_dom_sf"/>
</dbReference>
<evidence type="ECO:0000256" key="1">
    <source>
        <dbReference type="ARBA" id="ARBA00022741"/>
    </source>
</evidence>
<dbReference type="GO" id="GO:0006355">
    <property type="term" value="P:regulation of DNA-templated transcription"/>
    <property type="evidence" value="ECO:0007669"/>
    <property type="project" value="InterPro"/>
</dbReference>
<evidence type="ECO:0000256" key="2">
    <source>
        <dbReference type="ARBA" id="ARBA00022840"/>
    </source>
</evidence>
<keyword evidence="1" id="KW-0547">Nucleotide-binding</keyword>